<feature type="compositionally biased region" description="Low complexity" evidence="1">
    <location>
        <begin position="253"/>
        <end position="267"/>
    </location>
</feature>
<feature type="signal peptide" evidence="3">
    <location>
        <begin position="1"/>
        <end position="20"/>
    </location>
</feature>
<gene>
    <name evidence="4" type="ORF">P7079_07285</name>
</gene>
<name>A0ABY8G1C4_9ACTO</name>
<feature type="chain" id="PRO_5045898009" description="Lipoprotein" evidence="3">
    <location>
        <begin position="21"/>
        <end position="316"/>
    </location>
</feature>
<keyword evidence="3" id="KW-0732">Signal</keyword>
<evidence type="ECO:0000256" key="1">
    <source>
        <dbReference type="SAM" id="MobiDB-lite"/>
    </source>
</evidence>
<dbReference type="EMBL" id="CP121208">
    <property type="protein sequence ID" value="WFM83186.1"/>
    <property type="molecule type" value="Genomic_DNA"/>
</dbReference>
<evidence type="ECO:0000256" key="3">
    <source>
        <dbReference type="SAM" id="SignalP"/>
    </source>
</evidence>
<evidence type="ECO:0008006" key="6">
    <source>
        <dbReference type="Google" id="ProtNLM"/>
    </source>
</evidence>
<feature type="region of interest" description="Disordered" evidence="1">
    <location>
        <begin position="219"/>
        <end position="316"/>
    </location>
</feature>
<feature type="transmembrane region" description="Helical" evidence="2">
    <location>
        <begin position="189"/>
        <end position="211"/>
    </location>
</feature>
<accession>A0ABY8G1C4</accession>
<evidence type="ECO:0000313" key="4">
    <source>
        <dbReference type="EMBL" id="WFM83186.1"/>
    </source>
</evidence>
<protein>
    <recommendedName>
        <fullName evidence="6">Lipoprotein</fullName>
    </recommendedName>
</protein>
<dbReference type="PROSITE" id="PS51257">
    <property type="entry name" value="PROKAR_LIPOPROTEIN"/>
    <property type="match status" value="1"/>
</dbReference>
<feature type="compositionally biased region" description="Low complexity" evidence="1">
    <location>
        <begin position="282"/>
        <end position="300"/>
    </location>
</feature>
<evidence type="ECO:0000313" key="5">
    <source>
        <dbReference type="Proteomes" id="UP001215216"/>
    </source>
</evidence>
<sequence length="316" mass="33095">MASKWLKAAAIALPAALLFGACDTTMSVKFNEDRTAEVIMDIHDTDGALTKLAGNRINCDSFKEQLKTQAKDQDTKVEDLTNGGNLHCKLSSKGPISASFKGESFKETDTTYIFDGSSLAGLKQRDLKQMKELPFPLNIKMNIEMPGEIVKTEGDVKVSGNTATIEGIDALAKGFTVEGKKNASMASSIGLWIAIAVGAALIIGIVAWLVLAAKKHTKGADAQRYQGSETPMDGAPASMPSIPSVPQAQPSDPTGVAPAPATPVMPTQNSSAPIPGEVTNGEQPEIATAQAPEAAQAENPGTVMDGGQGNDEPFLR</sequence>
<keyword evidence="2" id="KW-0472">Membrane</keyword>
<dbReference type="RefSeq" id="WP_278012611.1">
    <property type="nucleotide sequence ID" value="NZ_CP121208.1"/>
</dbReference>
<evidence type="ECO:0000256" key="2">
    <source>
        <dbReference type="SAM" id="Phobius"/>
    </source>
</evidence>
<organism evidence="4 5">
    <name type="scientific">Arcanobacterium canis</name>
    <dbReference type="NCBI Taxonomy" id="999183"/>
    <lineage>
        <taxon>Bacteria</taxon>
        <taxon>Bacillati</taxon>
        <taxon>Actinomycetota</taxon>
        <taxon>Actinomycetes</taxon>
        <taxon>Actinomycetales</taxon>
        <taxon>Actinomycetaceae</taxon>
        <taxon>Arcanobacterium</taxon>
    </lineage>
</organism>
<keyword evidence="2" id="KW-0812">Transmembrane</keyword>
<proteinExistence type="predicted"/>
<keyword evidence="5" id="KW-1185">Reference proteome</keyword>
<keyword evidence="2" id="KW-1133">Transmembrane helix</keyword>
<reference evidence="4 5" key="1">
    <citation type="submission" date="2023-03" db="EMBL/GenBank/DDBJ databases">
        <title>Complete genome of Arcanobacterium canis strain DSM 25104 isolated in 2010 from a canine otitis externa in Germany.</title>
        <authorList>
            <person name="Borowiak M."/>
            <person name="Kreitlow A."/>
            <person name="Malorny B."/>
            <person name="Laemmler C."/>
            <person name="Prenger-Berninghoff E."/>
            <person name="Ploetz M."/>
            <person name="Abdulmawjood A."/>
        </authorList>
    </citation>
    <scope>NUCLEOTIDE SEQUENCE [LARGE SCALE GENOMIC DNA]</scope>
    <source>
        <strain evidence="4 5">DSM 25104</strain>
    </source>
</reference>
<dbReference type="Proteomes" id="UP001215216">
    <property type="component" value="Chromosome"/>
</dbReference>